<protein>
    <recommendedName>
        <fullName evidence="1">FAD-dependent urate hydroxylase HpyO/Asp monooxygenase CreE-like FAD/NAD(P)-binding domain-containing protein</fullName>
    </recommendedName>
</protein>
<feature type="domain" description="FAD-dependent urate hydroxylase HpyO/Asp monooxygenase CreE-like FAD/NAD(P)-binding" evidence="1">
    <location>
        <begin position="8"/>
        <end position="165"/>
    </location>
</feature>
<dbReference type="InterPro" id="IPR038732">
    <property type="entry name" value="HpyO/CreE_NAD-binding"/>
</dbReference>
<reference evidence="3" key="1">
    <citation type="submission" date="2018-11" db="EMBL/GenBank/DDBJ databases">
        <title>Proposal to divide the Flavobacteriaceae and reorganize its genera based on Amino Acid Identity values calculated from whole genome sequences.</title>
        <authorList>
            <person name="Nicholson A.C."/>
            <person name="Gulvik C.A."/>
            <person name="Whitney A.M."/>
            <person name="Humrighouse B.W."/>
            <person name="Bell M."/>
            <person name="Holmes B."/>
            <person name="Steigerwalt A.B."/>
            <person name="Villarma A."/>
            <person name="Sheth M."/>
            <person name="Batra D."/>
            <person name="Pryor J."/>
            <person name="Bernardet J.-F."/>
            <person name="Hugo C."/>
            <person name="Kampfer P."/>
            <person name="Newman J.D."/>
            <person name="McQuiston J.R."/>
        </authorList>
    </citation>
    <scope>NUCLEOTIDE SEQUENCE [LARGE SCALE GENOMIC DNA]</scope>
    <source>
        <strain evidence="3">H4753</strain>
    </source>
</reference>
<proteinExistence type="predicted"/>
<evidence type="ECO:0000313" key="3">
    <source>
        <dbReference type="Proteomes" id="UP000282297"/>
    </source>
</evidence>
<dbReference type="Proteomes" id="UP000282297">
    <property type="component" value="Chromosome"/>
</dbReference>
<dbReference type="InterPro" id="IPR036188">
    <property type="entry name" value="FAD/NAD-bd_sf"/>
</dbReference>
<dbReference type="PANTHER" id="PTHR40254:SF1">
    <property type="entry name" value="BLR0577 PROTEIN"/>
    <property type="match status" value="1"/>
</dbReference>
<evidence type="ECO:0000313" key="2">
    <source>
        <dbReference type="EMBL" id="AZI20836.1"/>
    </source>
</evidence>
<gene>
    <name evidence="2" type="ORF">EIH08_09110</name>
</gene>
<dbReference type="SUPFAM" id="SSF51905">
    <property type="entry name" value="FAD/NAD(P)-binding domain"/>
    <property type="match status" value="1"/>
</dbReference>
<name>A0A3G8WYK2_9FLAO</name>
<dbReference type="RefSeq" id="WP_124785016.1">
    <property type="nucleotide sequence ID" value="NZ_CP034171.1"/>
</dbReference>
<sequence length="573" mass="65776">MNATSTLALIGGGPAALFMLKQVYDKKLQFKKIIIFERNDRFGVGMPYGKFGSKEEHVANVSANELPKLFESFSDYIKRKPDQGFQNFVKGGNINEYEVIPRLLLGNYLEEQFKIYSSELIKQGIELQLLLNTEVKDIKYSDNIFNIITDNDTFKSDYTVICIGHLWKKTFEDKIENWYDSPYPPSKFTGKNNYPVAIRGASLTAVDAIKTISRNNGIYKEDENGNLEYIVSNESPNFKIHLYSLSGFLPALRFHTEDEAFDTNWTMNNEEINDYKNKNNGFVDLDYVFKKNFIERVKEKDYKFYDRIKDLSIEQFVDEMLKIRNELDSFTLLKAEFTEAEKSIERHQSIVWKEILSAFSYAVNYPAKHFPAEDMLRLKGKLMPLISIIIASLPQSSYHEIMALYNANILEGISVGKDSDVVPNENYGAIYNIKDDNGSREIKYDMFVDAIGQKPMNYGDFPFESVKNEQLISRGFLYFKNNDIAEEEIQNGNQNVKQDSTGKYYLLVTGLNIGDNFEKKDIYAVSNKKFYNMSVPFIGGLNPDYSGMDFCDTASERIVNSILNDFNDAATAV</sequence>
<organism evidence="2 3">
    <name type="scientific">Chryseobacterium taklimakanense</name>
    <dbReference type="NCBI Taxonomy" id="536441"/>
    <lineage>
        <taxon>Bacteria</taxon>
        <taxon>Pseudomonadati</taxon>
        <taxon>Bacteroidota</taxon>
        <taxon>Flavobacteriia</taxon>
        <taxon>Flavobacteriales</taxon>
        <taxon>Weeksellaceae</taxon>
        <taxon>Chryseobacterium group</taxon>
        <taxon>Chryseobacterium</taxon>
    </lineage>
</organism>
<evidence type="ECO:0000259" key="1">
    <source>
        <dbReference type="Pfam" id="PF13454"/>
    </source>
</evidence>
<dbReference type="EMBL" id="CP034171">
    <property type="protein sequence ID" value="AZI20836.1"/>
    <property type="molecule type" value="Genomic_DNA"/>
</dbReference>
<accession>A0A3G8WYK2</accession>
<dbReference type="AlphaFoldDB" id="A0A3G8WYK2"/>
<dbReference type="InterPro" id="IPR052189">
    <property type="entry name" value="L-asp_N-monooxygenase_NS-form"/>
</dbReference>
<dbReference type="Pfam" id="PF13454">
    <property type="entry name" value="NAD_binding_9"/>
    <property type="match status" value="1"/>
</dbReference>
<dbReference type="PANTHER" id="PTHR40254">
    <property type="entry name" value="BLR0577 PROTEIN"/>
    <property type="match status" value="1"/>
</dbReference>